<keyword evidence="1" id="KW-0812">Transmembrane</keyword>
<keyword evidence="1" id="KW-0472">Membrane</keyword>
<dbReference type="EMBL" id="SNVJ01000015">
    <property type="protein sequence ID" value="MXP64894.1"/>
    <property type="molecule type" value="Genomic_DNA"/>
</dbReference>
<accession>A0A845BFR5</accession>
<dbReference type="RefSeq" id="WP_160938296.1">
    <property type="nucleotide sequence ID" value="NZ_SNVJ01000015.1"/>
</dbReference>
<evidence type="ECO:0000313" key="2">
    <source>
        <dbReference type="EMBL" id="MXP64894.1"/>
    </source>
</evidence>
<organism evidence="2 3">
    <name type="scientific">Teichococcus coralli</name>
    <dbReference type="NCBI Taxonomy" id="2545983"/>
    <lineage>
        <taxon>Bacteria</taxon>
        <taxon>Pseudomonadati</taxon>
        <taxon>Pseudomonadota</taxon>
        <taxon>Alphaproteobacteria</taxon>
        <taxon>Acetobacterales</taxon>
        <taxon>Roseomonadaceae</taxon>
        <taxon>Roseomonas</taxon>
    </lineage>
</organism>
<sequence>MSDWLRRLCRDGRGFAALEHGLMGLLVAIVIISGLQLLVSSGSQDLASPETLFVAPPAGS</sequence>
<gene>
    <name evidence="2" type="ORF">E0493_16195</name>
</gene>
<dbReference type="AlphaFoldDB" id="A0A845BFR5"/>
<feature type="transmembrane region" description="Helical" evidence="1">
    <location>
        <begin position="21"/>
        <end position="39"/>
    </location>
</feature>
<comment type="caution">
    <text evidence="2">The sequence shown here is derived from an EMBL/GenBank/DDBJ whole genome shotgun (WGS) entry which is preliminary data.</text>
</comment>
<proteinExistence type="predicted"/>
<dbReference type="Proteomes" id="UP000460715">
    <property type="component" value="Unassembled WGS sequence"/>
</dbReference>
<keyword evidence="1" id="KW-1133">Transmembrane helix</keyword>
<evidence type="ECO:0008006" key="4">
    <source>
        <dbReference type="Google" id="ProtNLM"/>
    </source>
</evidence>
<keyword evidence="3" id="KW-1185">Reference proteome</keyword>
<name>A0A845BFR5_9PROT</name>
<reference evidence="2 3" key="1">
    <citation type="submission" date="2019-03" db="EMBL/GenBank/DDBJ databases">
        <title>Roseomonas sp. a novel Roseomonas species isolated from Sea whip Gorgonian.</title>
        <authorList>
            <person name="Li F."/>
            <person name="Pan X."/>
            <person name="Huang S."/>
            <person name="Li Z."/>
            <person name="Meng B."/>
        </authorList>
    </citation>
    <scope>NUCLEOTIDE SEQUENCE [LARGE SCALE GENOMIC DNA]</scope>
    <source>
        <strain evidence="2 3">M0104</strain>
    </source>
</reference>
<evidence type="ECO:0000313" key="3">
    <source>
        <dbReference type="Proteomes" id="UP000460715"/>
    </source>
</evidence>
<protein>
    <recommendedName>
        <fullName evidence="4">Flp family type IVb pilin</fullName>
    </recommendedName>
</protein>
<evidence type="ECO:0000256" key="1">
    <source>
        <dbReference type="SAM" id="Phobius"/>
    </source>
</evidence>